<name>A0ACC2WHR1_9TREE</name>
<evidence type="ECO:0000313" key="1">
    <source>
        <dbReference type="EMBL" id="KAJ9111293.1"/>
    </source>
</evidence>
<protein>
    <submittedName>
        <fullName evidence="1">Uncharacterized protein</fullName>
    </submittedName>
</protein>
<dbReference type="Proteomes" id="UP001230649">
    <property type="component" value="Unassembled WGS sequence"/>
</dbReference>
<proteinExistence type="predicted"/>
<organism evidence="1 2">
    <name type="scientific">Naganishia adeliensis</name>
    <dbReference type="NCBI Taxonomy" id="92952"/>
    <lineage>
        <taxon>Eukaryota</taxon>
        <taxon>Fungi</taxon>
        <taxon>Dikarya</taxon>
        <taxon>Basidiomycota</taxon>
        <taxon>Agaricomycotina</taxon>
        <taxon>Tremellomycetes</taxon>
        <taxon>Filobasidiales</taxon>
        <taxon>Filobasidiaceae</taxon>
        <taxon>Naganishia</taxon>
    </lineage>
</organism>
<reference evidence="1" key="1">
    <citation type="submission" date="2023-04" db="EMBL/GenBank/DDBJ databases">
        <title>Draft Genome sequencing of Naganishia species isolated from polar environments using Oxford Nanopore Technology.</title>
        <authorList>
            <person name="Leo P."/>
            <person name="Venkateswaran K."/>
        </authorList>
    </citation>
    <scope>NUCLEOTIDE SEQUENCE</scope>
    <source>
        <strain evidence="1">MNA-CCFEE 5262</strain>
    </source>
</reference>
<dbReference type="EMBL" id="JASBWS010000019">
    <property type="protein sequence ID" value="KAJ9111293.1"/>
    <property type="molecule type" value="Genomic_DNA"/>
</dbReference>
<comment type="caution">
    <text evidence="1">The sequence shown here is derived from an EMBL/GenBank/DDBJ whole genome shotgun (WGS) entry which is preliminary data.</text>
</comment>
<gene>
    <name evidence="1" type="ORF">QFC20_002584</name>
</gene>
<evidence type="ECO:0000313" key="2">
    <source>
        <dbReference type="Proteomes" id="UP001230649"/>
    </source>
</evidence>
<accession>A0ACC2WHR1</accession>
<keyword evidence="2" id="KW-1185">Reference proteome</keyword>
<sequence length="652" mass="70901">MFANVAPSRAAAAGLFPGSKLTANRNHYDPDFQAVIFCGYGESLYPLTQGENAIPKALLPIGDEVMIDRVLAWVEESGIVDVLLLCPSSQMVAITNHLRAAWPPSSDVPSDKKSSHPPSSAVNSTHQTALSSVASRRKNPGDSSRLRIEVHGLDERETMETLNPTKPTDDKTDPTSSGPVNDSTSSDSEDSDFIAVGASPETVGTARILRRWRDWIRSDFVVLPCDITPPASLPLTKLLNRHRNQTGSLVTSLWYEKSEVELKDADAPESVLVGYDKKSQELLMVQPLEELEDDLELRISLLNRAPTLSLTTNLMDAHVYVFRRSVLDLMMSKDPRDLESIKENLVPWLVKGGWQDGVRAKWNQILNHTSDPLAAALAKSTVASLSLTNDPPADQLDYFESTNATSPSSPAKTPGETLVDFKYSLSAKVGKSTGDKRKSYQRPAPGDELRCAMVIYERPVPEVAPVASTQNQKGRGQQVPEKEKDVEPPLMRGNTVAGYWELNRQFLRAMPPNLANLPARHQPGAPPSSASTPATPAGVDAKPTPVGNVDPKAQVSADTLLAPSTRVGERTSIKKCIIGRHCVLGKNVKLTNCVVWDYVVIADGAKIENNILCNNVRIGEKAQIKDCELGAEYEVEAGADLKGERLTAGEEA</sequence>